<feature type="compositionally biased region" description="Acidic residues" evidence="1">
    <location>
        <begin position="752"/>
        <end position="764"/>
    </location>
</feature>
<dbReference type="OrthoDB" id="5363079at2759"/>
<feature type="compositionally biased region" description="Basic and acidic residues" evidence="1">
    <location>
        <begin position="728"/>
        <end position="751"/>
    </location>
</feature>
<reference evidence="2 3" key="1">
    <citation type="submission" date="2017-10" db="EMBL/GenBank/DDBJ databases">
        <title>Development of genomic resources for the powdery mildew, Erysiphe pulchra.</title>
        <authorList>
            <person name="Wadl P.A."/>
            <person name="Mack B.M."/>
            <person name="Moore G."/>
            <person name="Beltz S.B."/>
        </authorList>
    </citation>
    <scope>NUCLEOTIDE SEQUENCE [LARGE SCALE GENOMIC DNA]</scope>
    <source>
        <strain evidence="2">Cflorida</strain>
    </source>
</reference>
<feature type="non-terminal residue" evidence="2">
    <location>
        <position position="973"/>
    </location>
</feature>
<sequence length="973" mass="108865">MATPNSNRVLLCSAFHTPIAQLSPALESIGSRSIEAVVTLTWPYSSSSNSITFLFSEPDFRLRNSRGQVRVEFSGPSGKSVVKAGVSSGDRVILSLEGVEWIQDDSSPLIPGRGIEFKLKFTDKTFLQFQSEGSDDVREIHVDYPLEEDLSLDPKSAVASNLESLSGSSNNLDQPVTIKENYGNHLYSSPAFLKRARTSYGSLFDSELDTFIEVDGSIQGKGRKKSRLSLTWGYRSPSPDLEREETKENVSIDAIENIFKPVKSVMIDEGIQTNEDISIEITGQSITKPVANDGSLSIPITTHNLIREKLAIKEHHLLTVDENEIKNNQHSDIMPTEDIPVKSLNSPQNSPIPAENHTQEPILPIIEQSSISGNFLSANTQPIVRGSEFSPVICTDEVKNRLNDSNSDGSIQSKNIIQNSPTNVTLSRQETCSSSPKFEEENAPGYVSLNPSSDSNMIEPQLNSSLTGNFMSKPQDGEKSTVENIDNVDIRFSDASSDQDLTKDVELTVQGFNSSKTTNYDQVQSLAAVKSGIELQQNVVAASLSPSPVATSTSDSGCLIEHLNTIKEDDNDSISVETNRSLNRYEIPPVSDNESEIISTGISEGHMNSSLYQGSENENHEQQGDIYQGLTDYESHGYDENYNNQYDEEMIGEEDSRFSHTFDDSREEREKDSLSESETYRYNKELPTYIDLVSSDDENESSTSAKIPVDPELESFRSEIITKDFDENDKAKAKEVEKTEVGEEGEDKLKVEEDEEREGEEMEKTEELEGIKDLKEAEVVEEIKELEKIKEIREVEEILEIKEIQEAEAVEEMGEIEKAGEMEELKEIEEAKEIENAEEMGEAEDMEELEETEEAEGVIVMEEVGKMGNVDEIEESEEMEELEETEETEETEEAEETEEEEETEEAEETKEAEETEEAEEVIVIEEVEEMENAEEVKQIKKSEKVEEIEEAKEIENAEEMGEAEEVKEAEDMI</sequence>
<feature type="compositionally biased region" description="Acidic residues" evidence="1">
    <location>
        <begin position="836"/>
        <end position="856"/>
    </location>
</feature>
<dbReference type="Proteomes" id="UP000237438">
    <property type="component" value="Unassembled WGS sequence"/>
</dbReference>
<comment type="caution">
    <text evidence="2">The sequence shown here is derived from an EMBL/GenBank/DDBJ whole genome shotgun (WGS) entry which is preliminary data.</text>
</comment>
<proteinExistence type="predicted"/>
<keyword evidence="3" id="KW-1185">Reference proteome</keyword>
<organism evidence="2 3">
    <name type="scientific">Erysiphe pulchra</name>
    <dbReference type="NCBI Taxonomy" id="225359"/>
    <lineage>
        <taxon>Eukaryota</taxon>
        <taxon>Fungi</taxon>
        <taxon>Dikarya</taxon>
        <taxon>Ascomycota</taxon>
        <taxon>Pezizomycotina</taxon>
        <taxon>Leotiomycetes</taxon>
        <taxon>Erysiphales</taxon>
        <taxon>Erysiphaceae</taxon>
        <taxon>Erysiphe</taxon>
    </lineage>
</organism>
<accession>A0A2S4PY86</accession>
<feature type="region of interest" description="Disordered" evidence="1">
    <location>
        <begin position="658"/>
        <end position="678"/>
    </location>
</feature>
<feature type="region of interest" description="Disordered" evidence="1">
    <location>
        <begin position="728"/>
        <end position="770"/>
    </location>
</feature>
<dbReference type="EMBL" id="PEDP01000208">
    <property type="protein sequence ID" value="POS87009.1"/>
    <property type="molecule type" value="Genomic_DNA"/>
</dbReference>
<evidence type="ECO:0000256" key="1">
    <source>
        <dbReference type="SAM" id="MobiDB-lite"/>
    </source>
</evidence>
<feature type="region of interest" description="Disordered" evidence="1">
    <location>
        <begin position="834"/>
        <end position="920"/>
    </location>
</feature>
<evidence type="ECO:0000313" key="3">
    <source>
        <dbReference type="Proteomes" id="UP000237438"/>
    </source>
</evidence>
<name>A0A2S4PY86_9PEZI</name>
<evidence type="ECO:0000313" key="2">
    <source>
        <dbReference type="EMBL" id="POS87009.1"/>
    </source>
</evidence>
<feature type="region of interest" description="Disordered" evidence="1">
    <location>
        <begin position="950"/>
        <end position="973"/>
    </location>
</feature>
<protein>
    <submittedName>
        <fullName evidence="2">Uncharacterized protein</fullName>
    </submittedName>
</protein>
<dbReference type="STRING" id="225359.A0A2S4PY86"/>
<dbReference type="AlphaFoldDB" id="A0A2S4PY86"/>
<feature type="compositionally biased region" description="Basic and acidic residues" evidence="1">
    <location>
        <begin position="964"/>
        <end position="973"/>
    </location>
</feature>
<feature type="compositionally biased region" description="Acidic residues" evidence="1">
    <location>
        <begin position="871"/>
        <end position="920"/>
    </location>
</feature>
<gene>
    <name evidence="2" type="ORF">EPUL_002895</name>
</gene>